<evidence type="ECO:0000256" key="4">
    <source>
        <dbReference type="ARBA" id="ARBA00022840"/>
    </source>
</evidence>
<evidence type="ECO:0000313" key="8">
    <source>
        <dbReference type="Proteomes" id="UP000280346"/>
    </source>
</evidence>
<dbReference type="InterPro" id="IPR055206">
    <property type="entry name" value="DEXQc_SUV3"/>
</dbReference>
<evidence type="ECO:0000256" key="2">
    <source>
        <dbReference type="ARBA" id="ARBA00022801"/>
    </source>
</evidence>
<evidence type="ECO:0000256" key="3">
    <source>
        <dbReference type="ARBA" id="ARBA00022806"/>
    </source>
</evidence>
<feature type="compositionally biased region" description="Gly residues" evidence="5">
    <location>
        <begin position="753"/>
        <end position="764"/>
    </location>
</feature>
<keyword evidence="8" id="KW-1185">Reference proteome</keyword>
<dbReference type="InterPro" id="IPR050699">
    <property type="entry name" value="RNA-DNA_Helicase"/>
</dbReference>
<reference evidence="7 8" key="1">
    <citation type="submission" date="2018-12" db="EMBL/GenBank/DDBJ databases">
        <authorList>
            <person name="Yang Y."/>
        </authorList>
    </citation>
    <scope>NUCLEOTIDE SEQUENCE [LARGE SCALE GENOMIC DNA]</scope>
    <source>
        <strain evidence="7 8">GSF71</strain>
    </source>
</reference>
<protein>
    <submittedName>
        <fullName evidence="7">Helicase</fullName>
    </submittedName>
</protein>
<keyword evidence="1" id="KW-0547">Nucleotide-binding</keyword>
<gene>
    <name evidence="7" type="ORF">EJ913_05230</name>
</gene>
<dbReference type="PROSITE" id="PS51194">
    <property type="entry name" value="HELICASE_CTER"/>
    <property type="match status" value="1"/>
</dbReference>
<dbReference type="Pfam" id="PF12513">
    <property type="entry name" value="SUV3_C"/>
    <property type="match status" value="1"/>
</dbReference>
<dbReference type="Gene3D" id="3.40.50.300">
    <property type="entry name" value="P-loop containing nucleotide triphosphate hydrolases"/>
    <property type="match status" value="2"/>
</dbReference>
<sequence length="782" mass="84382">MTDDTSAPPPGKTPGTADEYDRRDALRAIAAVVRGDGIEVDSDSTPARWTIAVVHPVAIPGTDRSLKLRFKIALGPLPEIEAELWGLLTAEEGFGRAQAKTLGKRVKAACLSSSAIEKAKGRVDSWFASMAQRAAGFGDAWRPKGFAEELGRVIGFGGRIPRLQTLLDALEEAFSTAAARVGLKVRREKLEDASGMGVYLDSFTTARAMIRKLRLYVGPTNSGKTHAAMDRLAEAESGCYLAPLRLLALEGQEALETRGRPCSLVTGEERDVRPGASFTSSTIEMVNTSKIWGACVIDEIQMIGDADRGWAWTQAVAGVAAPEILMTGSADAIPYVKRLADAMGEDLEVIEFTRKSPLRVQEEKVPLAEVRRSDAVIAFSRKEVMGLRHDLLARGHTVAVIYGALSPEVRRAEARRFRDGTADVLVATDAIGMGLNLPVARVVLSATRKYDGREERDLNASEIRQIGGRAGRYGMHEEGRVAVLEGETINPVRRALTSPPVPPEDPRSWISPNLSHVEAIARELDTDSLAKVLRTAGQELLRANQTFRMTDLEQRIQAATAVDKAKLPLAVRDILARCPIDTRDQNNLRLLGGWATNQGNGVPNGAPDAAERFRHNVGTDVELEKAERAVKELTAYAWLAYRFPDAYPEMDLCQERRAHLNAFIERTLAERSLARACPVCGARLKANHRFRVCDNCYGSRLEERGSGNGRAPGGHGRGGRGPDGRGRDNGGAAPVAAAPGEKPAHAHFHHAKPGGGKPGGGRGKGPPRKPGGPTKRRGPPAA</sequence>
<dbReference type="GO" id="GO:0016787">
    <property type="term" value="F:hydrolase activity"/>
    <property type="evidence" value="ECO:0007669"/>
    <property type="project" value="UniProtKB-KW"/>
</dbReference>
<feature type="domain" description="Helicase C-terminal" evidence="6">
    <location>
        <begin position="345"/>
        <end position="541"/>
    </location>
</feature>
<dbReference type="Pfam" id="PF22527">
    <property type="entry name" value="DEXQc_Suv3"/>
    <property type="match status" value="1"/>
</dbReference>
<accession>A0A3S0WWX8</accession>
<dbReference type="GO" id="GO:0004386">
    <property type="term" value="F:helicase activity"/>
    <property type="evidence" value="ECO:0007669"/>
    <property type="project" value="UniProtKB-KW"/>
</dbReference>
<keyword evidence="3 7" id="KW-0347">Helicase</keyword>
<dbReference type="InterPro" id="IPR027417">
    <property type="entry name" value="P-loop_NTPase"/>
</dbReference>
<dbReference type="SMART" id="SM00490">
    <property type="entry name" value="HELICc"/>
    <property type="match status" value="1"/>
</dbReference>
<evidence type="ECO:0000313" key="7">
    <source>
        <dbReference type="EMBL" id="RUQ74455.1"/>
    </source>
</evidence>
<organism evidence="7 8">
    <name type="scientific">Azospirillum doebereinerae</name>
    <dbReference type="NCBI Taxonomy" id="92933"/>
    <lineage>
        <taxon>Bacteria</taxon>
        <taxon>Pseudomonadati</taxon>
        <taxon>Pseudomonadota</taxon>
        <taxon>Alphaproteobacteria</taxon>
        <taxon>Rhodospirillales</taxon>
        <taxon>Azospirillaceae</taxon>
        <taxon>Azospirillum</taxon>
    </lineage>
</organism>
<comment type="caution">
    <text evidence="7">The sequence shown here is derived from an EMBL/GenBank/DDBJ whole genome shotgun (WGS) entry which is preliminary data.</text>
</comment>
<dbReference type="PANTHER" id="PTHR12131">
    <property type="entry name" value="ATP-DEPENDENT RNA AND DNA HELICASE"/>
    <property type="match status" value="1"/>
</dbReference>
<dbReference type="SUPFAM" id="SSF52540">
    <property type="entry name" value="P-loop containing nucleoside triphosphate hydrolases"/>
    <property type="match status" value="1"/>
</dbReference>
<feature type="region of interest" description="Disordered" evidence="5">
    <location>
        <begin position="703"/>
        <end position="782"/>
    </location>
</feature>
<dbReference type="PANTHER" id="PTHR12131:SF1">
    <property type="entry name" value="ATP-DEPENDENT RNA HELICASE SUPV3L1, MITOCHONDRIAL-RELATED"/>
    <property type="match status" value="1"/>
</dbReference>
<feature type="region of interest" description="Disordered" evidence="5">
    <location>
        <begin position="1"/>
        <end position="20"/>
    </location>
</feature>
<dbReference type="EMBL" id="RZIJ01000003">
    <property type="protein sequence ID" value="RUQ74455.1"/>
    <property type="molecule type" value="Genomic_DNA"/>
</dbReference>
<name>A0A3S0WWX8_9PROT</name>
<feature type="compositionally biased region" description="Gly residues" evidence="5">
    <location>
        <begin position="706"/>
        <end position="719"/>
    </location>
</feature>
<dbReference type="InterPro" id="IPR001650">
    <property type="entry name" value="Helicase_C-like"/>
</dbReference>
<dbReference type="Gene3D" id="1.20.58.1080">
    <property type="match status" value="1"/>
</dbReference>
<feature type="compositionally biased region" description="Low complexity" evidence="5">
    <location>
        <begin position="730"/>
        <end position="741"/>
    </location>
</feature>
<dbReference type="GO" id="GO:0005524">
    <property type="term" value="F:ATP binding"/>
    <property type="evidence" value="ECO:0007669"/>
    <property type="project" value="UniProtKB-KW"/>
</dbReference>
<dbReference type="AlphaFoldDB" id="A0A3S0WWX8"/>
<dbReference type="OrthoDB" id="9807155at2"/>
<evidence type="ECO:0000259" key="6">
    <source>
        <dbReference type="PROSITE" id="PS51194"/>
    </source>
</evidence>
<dbReference type="Pfam" id="PF00271">
    <property type="entry name" value="Helicase_C"/>
    <property type="match status" value="1"/>
</dbReference>
<dbReference type="Proteomes" id="UP000280346">
    <property type="component" value="Unassembled WGS sequence"/>
</dbReference>
<dbReference type="Gene3D" id="1.20.272.40">
    <property type="match status" value="1"/>
</dbReference>
<dbReference type="RefSeq" id="WP_126995515.1">
    <property type="nucleotide sequence ID" value="NZ_JBNPXW010000006.1"/>
</dbReference>
<evidence type="ECO:0000256" key="5">
    <source>
        <dbReference type="SAM" id="MobiDB-lite"/>
    </source>
</evidence>
<keyword evidence="4" id="KW-0067">ATP-binding</keyword>
<evidence type="ECO:0000256" key="1">
    <source>
        <dbReference type="ARBA" id="ARBA00022741"/>
    </source>
</evidence>
<keyword evidence="2" id="KW-0378">Hydrolase</keyword>
<proteinExistence type="predicted"/>
<dbReference type="InterPro" id="IPR022192">
    <property type="entry name" value="SUV3_C"/>
</dbReference>